<keyword evidence="4" id="KW-1185">Reference proteome</keyword>
<sequence>MTTRRLATPQPATSAKMQNKDQFQTPPSTPLCSEAVKRSATPLSPHTLTHAPVSHTSFAPSSSRNTPDTRAPFPTAPRYSSPASPAMAKRATVPVFGPIRYHIPHPDTIVPPPYVDPSPTTWYAVTVGQDIGVFDDWLLVKELTDNVTGMLFDWEEQEEEYEWGSKEEAAAHVLEGNISD</sequence>
<proteinExistence type="predicted"/>
<feature type="compositionally biased region" description="Polar residues" evidence="1">
    <location>
        <begin position="54"/>
        <end position="68"/>
    </location>
</feature>
<feature type="region of interest" description="Disordered" evidence="1">
    <location>
        <begin position="1"/>
        <end position="87"/>
    </location>
</feature>
<dbReference type="Proteomes" id="UP000218334">
    <property type="component" value="Unassembled WGS sequence"/>
</dbReference>
<dbReference type="AlphaFoldDB" id="A0A2H3AM98"/>
<evidence type="ECO:0000313" key="3">
    <source>
        <dbReference type="EMBL" id="PBK59999.1"/>
    </source>
</evidence>
<evidence type="ECO:0000259" key="2">
    <source>
        <dbReference type="Pfam" id="PF01693"/>
    </source>
</evidence>
<accession>A0A2H3AM98</accession>
<dbReference type="Pfam" id="PF01693">
    <property type="entry name" value="Cauli_VI"/>
    <property type="match status" value="1"/>
</dbReference>
<organism evidence="3 4">
    <name type="scientific">Armillaria solidipes</name>
    <dbReference type="NCBI Taxonomy" id="1076256"/>
    <lineage>
        <taxon>Eukaryota</taxon>
        <taxon>Fungi</taxon>
        <taxon>Dikarya</taxon>
        <taxon>Basidiomycota</taxon>
        <taxon>Agaricomycotina</taxon>
        <taxon>Agaricomycetes</taxon>
        <taxon>Agaricomycetidae</taxon>
        <taxon>Agaricales</taxon>
        <taxon>Marasmiineae</taxon>
        <taxon>Physalacriaceae</taxon>
        <taxon>Armillaria</taxon>
    </lineage>
</organism>
<dbReference type="EMBL" id="KZ293494">
    <property type="protein sequence ID" value="PBK59999.1"/>
    <property type="molecule type" value="Genomic_DNA"/>
</dbReference>
<feature type="compositionally biased region" description="Polar residues" evidence="1">
    <location>
        <begin position="1"/>
        <end position="26"/>
    </location>
</feature>
<evidence type="ECO:0000256" key="1">
    <source>
        <dbReference type="SAM" id="MobiDB-lite"/>
    </source>
</evidence>
<evidence type="ECO:0000313" key="4">
    <source>
        <dbReference type="Proteomes" id="UP000218334"/>
    </source>
</evidence>
<protein>
    <recommendedName>
        <fullName evidence="2">Ribonuclease H1 N-terminal domain-containing protein</fullName>
    </recommendedName>
</protein>
<name>A0A2H3AM98_9AGAR</name>
<dbReference type="InterPro" id="IPR011320">
    <property type="entry name" value="RNase_H1_N"/>
</dbReference>
<feature type="domain" description="Ribonuclease H1 N-terminal" evidence="2">
    <location>
        <begin position="122"/>
        <end position="152"/>
    </location>
</feature>
<reference evidence="4" key="1">
    <citation type="journal article" date="2017" name="Nat. Ecol. Evol.">
        <title>Genome expansion and lineage-specific genetic innovations in the forest pathogenic fungi Armillaria.</title>
        <authorList>
            <person name="Sipos G."/>
            <person name="Prasanna A.N."/>
            <person name="Walter M.C."/>
            <person name="O'Connor E."/>
            <person name="Balint B."/>
            <person name="Krizsan K."/>
            <person name="Kiss B."/>
            <person name="Hess J."/>
            <person name="Varga T."/>
            <person name="Slot J."/>
            <person name="Riley R."/>
            <person name="Boka B."/>
            <person name="Rigling D."/>
            <person name="Barry K."/>
            <person name="Lee J."/>
            <person name="Mihaltcheva S."/>
            <person name="LaButti K."/>
            <person name="Lipzen A."/>
            <person name="Waldron R."/>
            <person name="Moloney N.M."/>
            <person name="Sperisen C."/>
            <person name="Kredics L."/>
            <person name="Vagvoelgyi C."/>
            <person name="Patrignani A."/>
            <person name="Fitzpatrick D."/>
            <person name="Nagy I."/>
            <person name="Doyle S."/>
            <person name="Anderson J.B."/>
            <person name="Grigoriev I.V."/>
            <person name="Gueldener U."/>
            <person name="Muensterkoetter M."/>
            <person name="Nagy L.G."/>
        </authorList>
    </citation>
    <scope>NUCLEOTIDE SEQUENCE [LARGE SCALE GENOMIC DNA]</scope>
    <source>
        <strain evidence="4">28-4</strain>
    </source>
</reference>
<gene>
    <name evidence="3" type="ORF">ARMSODRAFT_1027007</name>
</gene>